<evidence type="ECO:0000256" key="1">
    <source>
        <dbReference type="ARBA" id="ARBA00005510"/>
    </source>
</evidence>
<dbReference type="Gene3D" id="4.10.280.10">
    <property type="entry name" value="Helix-loop-helix DNA-binding domain"/>
    <property type="match status" value="1"/>
</dbReference>
<evidence type="ECO:0000256" key="2">
    <source>
        <dbReference type="ARBA" id="ARBA00023015"/>
    </source>
</evidence>
<dbReference type="GO" id="GO:0046983">
    <property type="term" value="F:protein dimerization activity"/>
    <property type="evidence" value="ECO:0007669"/>
    <property type="project" value="InterPro"/>
</dbReference>
<dbReference type="InterPro" id="IPR036638">
    <property type="entry name" value="HLH_DNA-bd_sf"/>
</dbReference>
<dbReference type="CDD" id="cd14686">
    <property type="entry name" value="bZIP"/>
    <property type="match status" value="1"/>
</dbReference>
<dbReference type="Pfam" id="PF00010">
    <property type="entry name" value="HLH"/>
    <property type="match status" value="1"/>
</dbReference>
<dbReference type="SMART" id="SM00353">
    <property type="entry name" value="HLH"/>
    <property type="match status" value="1"/>
</dbReference>
<dbReference type="InterPro" id="IPR044818">
    <property type="entry name" value="ILR3-like"/>
</dbReference>
<evidence type="ECO:0000313" key="6">
    <source>
        <dbReference type="EnsemblPlants" id="EMT07811"/>
    </source>
</evidence>
<feature type="compositionally biased region" description="Polar residues" evidence="5">
    <location>
        <begin position="141"/>
        <end position="155"/>
    </location>
</feature>
<keyword evidence="4" id="KW-0175">Coiled coil</keyword>
<accession>M8B1E9</accession>
<dbReference type="CDD" id="cd11446">
    <property type="entry name" value="bHLH_AtILR3_like"/>
    <property type="match status" value="1"/>
</dbReference>
<feature type="coiled-coil region" evidence="4">
    <location>
        <begin position="192"/>
        <end position="254"/>
    </location>
</feature>
<evidence type="ECO:0000256" key="4">
    <source>
        <dbReference type="SAM" id="Coils"/>
    </source>
</evidence>
<proteinExistence type="inferred from homology"/>
<evidence type="ECO:0000256" key="3">
    <source>
        <dbReference type="ARBA" id="ARBA00023163"/>
    </source>
</evidence>
<dbReference type="GO" id="GO:0006879">
    <property type="term" value="P:intracellular iron ion homeostasis"/>
    <property type="evidence" value="ECO:0007669"/>
    <property type="project" value="InterPro"/>
</dbReference>
<dbReference type="EnsemblPlants" id="EMT07811">
    <property type="protein sequence ID" value="EMT07811"/>
    <property type="gene ID" value="F775_29547"/>
</dbReference>
<dbReference type="SUPFAM" id="SSF47459">
    <property type="entry name" value="HLH, helix-loop-helix DNA-binding domain"/>
    <property type="match status" value="1"/>
</dbReference>
<dbReference type="GO" id="GO:0003700">
    <property type="term" value="F:DNA-binding transcription factor activity"/>
    <property type="evidence" value="ECO:0007669"/>
    <property type="project" value="InterPro"/>
</dbReference>
<dbReference type="PANTHER" id="PTHR46133:SF28">
    <property type="entry name" value="BHLH TRANSCRIPTION FACTOR"/>
    <property type="match status" value="1"/>
</dbReference>
<name>M8B1E9_AEGTA</name>
<dbReference type="InterPro" id="IPR011598">
    <property type="entry name" value="bHLH_dom"/>
</dbReference>
<organism evidence="6">
    <name type="scientific">Aegilops tauschii</name>
    <name type="common">Tausch's goatgrass</name>
    <name type="synonym">Aegilops squarrosa</name>
    <dbReference type="NCBI Taxonomy" id="37682"/>
    <lineage>
        <taxon>Eukaryota</taxon>
        <taxon>Viridiplantae</taxon>
        <taxon>Streptophyta</taxon>
        <taxon>Embryophyta</taxon>
        <taxon>Tracheophyta</taxon>
        <taxon>Spermatophyta</taxon>
        <taxon>Magnoliopsida</taxon>
        <taxon>Liliopsida</taxon>
        <taxon>Poales</taxon>
        <taxon>Poaceae</taxon>
        <taxon>BOP clade</taxon>
        <taxon>Pooideae</taxon>
        <taxon>Triticodae</taxon>
        <taxon>Triticeae</taxon>
        <taxon>Triticinae</taxon>
        <taxon>Aegilops</taxon>
    </lineage>
</organism>
<reference evidence="6" key="1">
    <citation type="submission" date="2015-06" db="UniProtKB">
        <authorList>
            <consortium name="EnsemblPlants"/>
        </authorList>
    </citation>
    <scope>IDENTIFICATION</scope>
</reference>
<protein>
    <submittedName>
        <fullName evidence="6">Transcription factor ILR3</fullName>
    </submittedName>
</protein>
<comment type="similarity">
    <text evidence="1">Belongs to the bHLH protein family.</text>
</comment>
<keyword evidence="3" id="KW-0804">Transcription</keyword>
<dbReference type="AlphaFoldDB" id="M8B1E9"/>
<feature type="region of interest" description="Disordered" evidence="5">
    <location>
        <begin position="136"/>
        <end position="159"/>
    </location>
</feature>
<sequence length="315" mass="34648">MASPEGSNWVFDCPLMDDLAAADFAAASAGGFYWTPPMQPQMHTLAQAVSATPAPNPWSLWCPHFGCLSRLVHHGNNGFRQSEQNASSITTLFASGKAKHELNPPQREYCSHCNSSAVYREISTLRANLPSRLGLGPHARNCNSPRSETGAQPSSKACREKVRRDKLNERFLELGAVLDPGKTPKIDKCAILNDAIRAVTELRSEAEKLKDSNESLQEKIRELKAEKNELRDEKQKLKAEKESLEQQIKFMNARQSLVPHPSVIPAAAFAAAQGQAAGHKLMMPVMSYPGFPMWQFMPPSDVDTSDDPKSCPPVA</sequence>
<evidence type="ECO:0000256" key="5">
    <source>
        <dbReference type="SAM" id="MobiDB-lite"/>
    </source>
</evidence>
<dbReference type="PROSITE" id="PS50888">
    <property type="entry name" value="BHLH"/>
    <property type="match status" value="1"/>
</dbReference>
<keyword evidence="2" id="KW-0805">Transcription regulation</keyword>
<dbReference type="PANTHER" id="PTHR46133">
    <property type="entry name" value="BHLH TRANSCRIPTION FACTOR"/>
    <property type="match status" value="1"/>
</dbReference>